<dbReference type="EMBL" id="CAMKVN010003918">
    <property type="protein sequence ID" value="CAI2185918.1"/>
    <property type="molecule type" value="Genomic_DNA"/>
</dbReference>
<evidence type="ECO:0000313" key="1">
    <source>
        <dbReference type="EMBL" id="CAI2185918.1"/>
    </source>
</evidence>
<protein>
    <submittedName>
        <fullName evidence="1">15445_t:CDS:1</fullName>
    </submittedName>
</protein>
<sequence length="187" mass="21392">LSNSEIGNLAIRKIARSYHNLKFLSLESCKDISRNVLEKLDQNIKIEWPDSDSDNKNCLVSHLVASITQQVHSATYPFKSQIKIVPEKLVEGQKDDFKQGFAQATVQMESSFSRKRKANEIDDEKPVFKLSKPLFVTYEDEGMKDMAEKVLGHILWLLEETQKLIKALEESREIKRVRSGDLAGKKN</sequence>
<gene>
    <name evidence="1" type="ORF">FWILDA_LOCUS12317</name>
</gene>
<proteinExistence type="predicted"/>
<dbReference type="OrthoDB" id="2414517at2759"/>
<reference evidence="1" key="1">
    <citation type="submission" date="2022-08" db="EMBL/GenBank/DDBJ databases">
        <authorList>
            <person name="Kallberg Y."/>
            <person name="Tangrot J."/>
            <person name="Rosling A."/>
        </authorList>
    </citation>
    <scope>NUCLEOTIDE SEQUENCE</scope>
    <source>
        <strain evidence="1">Wild A</strain>
    </source>
</reference>
<dbReference type="AlphaFoldDB" id="A0A9W4SZ66"/>
<dbReference type="Proteomes" id="UP001153678">
    <property type="component" value="Unassembled WGS sequence"/>
</dbReference>
<keyword evidence="2" id="KW-1185">Reference proteome</keyword>
<evidence type="ECO:0000313" key="2">
    <source>
        <dbReference type="Proteomes" id="UP001153678"/>
    </source>
</evidence>
<feature type="non-terminal residue" evidence="1">
    <location>
        <position position="187"/>
    </location>
</feature>
<organism evidence="1 2">
    <name type="scientific">Funneliformis geosporum</name>
    <dbReference type="NCBI Taxonomy" id="1117311"/>
    <lineage>
        <taxon>Eukaryota</taxon>
        <taxon>Fungi</taxon>
        <taxon>Fungi incertae sedis</taxon>
        <taxon>Mucoromycota</taxon>
        <taxon>Glomeromycotina</taxon>
        <taxon>Glomeromycetes</taxon>
        <taxon>Glomerales</taxon>
        <taxon>Glomeraceae</taxon>
        <taxon>Funneliformis</taxon>
    </lineage>
</organism>
<name>A0A9W4SZ66_9GLOM</name>
<accession>A0A9W4SZ66</accession>
<comment type="caution">
    <text evidence="1">The sequence shown here is derived from an EMBL/GenBank/DDBJ whole genome shotgun (WGS) entry which is preliminary data.</text>
</comment>